<name>A0ACD5U8R6_AVESA</name>
<reference evidence="1" key="1">
    <citation type="submission" date="2021-05" db="EMBL/GenBank/DDBJ databases">
        <authorList>
            <person name="Scholz U."/>
            <person name="Mascher M."/>
            <person name="Fiebig A."/>
        </authorList>
    </citation>
    <scope>NUCLEOTIDE SEQUENCE [LARGE SCALE GENOMIC DNA]</scope>
</reference>
<dbReference type="EnsemblPlants" id="AVESA.00010b.r2.2AG0213630.1">
    <property type="protein sequence ID" value="AVESA.00010b.r2.2AG0213630.1.CDS"/>
    <property type="gene ID" value="AVESA.00010b.r2.2AG0213630"/>
</dbReference>
<organism evidence="1 2">
    <name type="scientific">Avena sativa</name>
    <name type="common">Oat</name>
    <dbReference type="NCBI Taxonomy" id="4498"/>
    <lineage>
        <taxon>Eukaryota</taxon>
        <taxon>Viridiplantae</taxon>
        <taxon>Streptophyta</taxon>
        <taxon>Embryophyta</taxon>
        <taxon>Tracheophyta</taxon>
        <taxon>Spermatophyta</taxon>
        <taxon>Magnoliopsida</taxon>
        <taxon>Liliopsida</taxon>
        <taxon>Poales</taxon>
        <taxon>Poaceae</taxon>
        <taxon>BOP clade</taxon>
        <taxon>Pooideae</taxon>
        <taxon>Poodae</taxon>
        <taxon>Poeae</taxon>
        <taxon>Poeae Chloroplast Group 1 (Aveneae type)</taxon>
        <taxon>Aveninae</taxon>
        <taxon>Avena</taxon>
    </lineage>
</organism>
<keyword evidence="2" id="KW-1185">Reference proteome</keyword>
<sequence>MSSPPPPALIDDLVESFLLLLSPDEPEHLVRASLVCKPWRRILADPGFLRRYRDFHGTTPNPVLGLLRNFGTKDPDFVPTSAFRLPAPDQPGWIAMDCRHGRALFTTSKHHWDNPLELLVWDPMKREQQRVPSPLQYFRDGLNAAVLCATQGCDHRRCQGGPFRIAILFTDEIQEVTKACLYSSETGEWSQFTHLHHPDTYDDYENFPSLLVDDALYFSITHSTMSQPGTIIKYQLLGTPCLSALQKPSMSKGRLMTTEDGGLGFADMDGTSLTLWARKTDHEVGWSKLRVIDLKILLPVDAFSVKSCFHPPPAAFVSGFAEGTQVIFVSSSIHLYMLELKSGRVKKMPGYSLKVFPYMTFYMPAMESASTHQGGMSRYWSVPNSRHEGEGCS</sequence>
<evidence type="ECO:0000313" key="1">
    <source>
        <dbReference type="EnsemblPlants" id="AVESA.00010b.r2.2AG0213630.1.CDS"/>
    </source>
</evidence>
<accession>A0ACD5U8R6</accession>
<protein>
    <submittedName>
        <fullName evidence="1">Uncharacterized protein</fullName>
    </submittedName>
</protein>
<dbReference type="Proteomes" id="UP001732700">
    <property type="component" value="Chromosome 2A"/>
</dbReference>
<proteinExistence type="predicted"/>
<evidence type="ECO:0000313" key="2">
    <source>
        <dbReference type="Proteomes" id="UP001732700"/>
    </source>
</evidence>
<reference evidence="1" key="2">
    <citation type="submission" date="2025-09" db="UniProtKB">
        <authorList>
            <consortium name="EnsemblPlants"/>
        </authorList>
    </citation>
    <scope>IDENTIFICATION</scope>
</reference>